<dbReference type="KEGG" id="bgt:106070103"/>
<keyword evidence="2" id="KW-0472">Membrane</keyword>
<protein>
    <recommendedName>
        <fullName evidence="5">TNF family profile domain-containing protein</fullName>
    </recommendedName>
</protein>
<reference evidence="3" key="1">
    <citation type="submission" date="2020-05" db="UniProtKB">
        <authorList>
            <consortium name="EnsemblMetazoa"/>
        </authorList>
    </citation>
    <scope>IDENTIFICATION</scope>
    <source>
        <strain evidence="3">BB02</strain>
    </source>
</reference>
<dbReference type="VEuPathDB" id="VectorBase:BGLB026050"/>
<name>A0A2C9L1V5_BIOGL</name>
<feature type="compositionally biased region" description="Basic and acidic residues" evidence="1">
    <location>
        <begin position="196"/>
        <end position="206"/>
    </location>
</feature>
<feature type="transmembrane region" description="Helical" evidence="2">
    <location>
        <begin position="60"/>
        <end position="90"/>
    </location>
</feature>
<dbReference type="Gene3D" id="2.60.120.40">
    <property type="match status" value="1"/>
</dbReference>
<dbReference type="InterPro" id="IPR008983">
    <property type="entry name" value="Tumour_necrosis_fac-like_dom"/>
</dbReference>
<evidence type="ECO:0000313" key="4">
    <source>
        <dbReference type="Proteomes" id="UP000076420"/>
    </source>
</evidence>
<evidence type="ECO:0000256" key="1">
    <source>
        <dbReference type="SAM" id="MobiDB-lite"/>
    </source>
</evidence>
<feature type="compositionally biased region" description="Acidic residues" evidence="1">
    <location>
        <begin position="166"/>
        <end position="188"/>
    </location>
</feature>
<dbReference type="VEuPathDB" id="VectorBase:BGLAX_052502"/>
<evidence type="ECO:0000313" key="3">
    <source>
        <dbReference type="EnsemblMetazoa" id="BGLB026050-PA"/>
    </source>
</evidence>
<dbReference type="EnsemblMetazoa" id="BGLB026050-RA">
    <property type="protein sequence ID" value="BGLB026050-PA"/>
    <property type="gene ID" value="BGLB026050"/>
</dbReference>
<feature type="compositionally biased region" description="Low complexity" evidence="1">
    <location>
        <begin position="155"/>
        <end position="165"/>
    </location>
</feature>
<dbReference type="AlphaFoldDB" id="A0A2C9L1V5"/>
<dbReference type="OrthoDB" id="6130535at2759"/>
<feature type="compositionally biased region" description="Low complexity" evidence="1">
    <location>
        <begin position="209"/>
        <end position="221"/>
    </location>
</feature>
<dbReference type="Proteomes" id="UP000076420">
    <property type="component" value="Unassembled WGS sequence"/>
</dbReference>
<dbReference type="VEuPathDB" id="VectorBase:BGLAX_043483"/>
<dbReference type="SUPFAM" id="SSF49842">
    <property type="entry name" value="TNF-like"/>
    <property type="match status" value="1"/>
</dbReference>
<feature type="compositionally biased region" description="Acidic residues" evidence="1">
    <location>
        <begin position="144"/>
        <end position="154"/>
    </location>
</feature>
<accession>A0A2C9L1V5</accession>
<organism evidence="3 4">
    <name type="scientific">Biomphalaria glabrata</name>
    <name type="common">Bloodfluke planorb</name>
    <name type="synonym">Freshwater snail</name>
    <dbReference type="NCBI Taxonomy" id="6526"/>
    <lineage>
        <taxon>Eukaryota</taxon>
        <taxon>Metazoa</taxon>
        <taxon>Spiralia</taxon>
        <taxon>Lophotrochozoa</taxon>
        <taxon>Mollusca</taxon>
        <taxon>Gastropoda</taxon>
        <taxon>Heterobranchia</taxon>
        <taxon>Euthyneura</taxon>
        <taxon>Panpulmonata</taxon>
        <taxon>Hygrophila</taxon>
        <taxon>Lymnaeoidea</taxon>
        <taxon>Planorbidae</taxon>
        <taxon>Biomphalaria</taxon>
    </lineage>
</organism>
<gene>
    <name evidence="3" type="primary">106070103</name>
</gene>
<sequence length="418" mass="47315">MEHKTNSMNKESYVKCKGEQWNYSFDEFEKKRNFCEEDELKDSSLMRSIAKSRRCRAKSVLCFGLPVYSEVIVCVITILLGAVIGLVVVVCSLHGKVNELKTIVQSSGNNATRLERLYEAFNLADETPEAESLYDQTMNLISSSDDDETLESDTEPTPTTWSETTSVEDTESVNEGDDENDLDTDAADGESILSRNRRDLGRDFKKSKNGSSKKNNGKGNNLETAHFEMNFFLDWYDYKTNFTFHECISDTRWPTVPIACRGQTLKYPNSDSPLAFYLPSKPANETSGNRKNNRKSGKPLMEITNQKEGIFGVRESGIYLIHLNIIIVDESQTHSLGISVNNQTVLSCPKGGFRCPHLNSEGSYKYRICVIDGVLEINAEDQLQIKTMEKDTMVRFEQNRKSQFKAVLLHTMPSKTRT</sequence>
<dbReference type="RefSeq" id="XP_013085393.2">
    <property type="nucleotide sequence ID" value="XM_013229939.2"/>
</dbReference>
<feature type="region of interest" description="Disordered" evidence="1">
    <location>
        <begin position="144"/>
        <end position="221"/>
    </location>
</feature>
<keyword evidence="2" id="KW-1133">Transmembrane helix</keyword>
<evidence type="ECO:0008006" key="5">
    <source>
        <dbReference type="Google" id="ProtNLM"/>
    </source>
</evidence>
<evidence type="ECO:0000256" key="2">
    <source>
        <dbReference type="SAM" id="Phobius"/>
    </source>
</evidence>
<keyword evidence="2" id="KW-0812">Transmembrane</keyword>
<proteinExistence type="predicted"/>